<reference evidence="2" key="1">
    <citation type="journal article" date="2021" name="Proc. Natl. Acad. Sci. U.S.A.">
        <title>A Catalog of Tens of Thousands of Viruses from Human Metagenomes Reveals Hidden Associations with Chronic Diseases.</title>
        <authorList>
            <person name="Tisza M.J."/>
            <person name="Buck C.B."/>
        </authorList>
    </citation>
    <scope>NUCLEOTIDE SEQUENCE</scope>
    <source>
        <strain evidence="2">CtKhy9</strain>
    </source>
</reference>
<organism evidence="2">
    <name type="scientific">Myoviridae sp. ctKhy9</name>
    <dbReference type="NCBI Taxonomy" id="2827677"/>
    <lineage>
        <taxon>Viruses</taxon>
        <taxon>Duplodnaviria</taxon>
        <taxon>Heunggongvirae</taxon>
        <taxon>Uroviricota</taxon>
        <taxon>Caudoviricetes</taxon>
    </lineage>
</organism>
<name>A0A8S5SJW6_9CAUD</name>
<dbReference type="GO" id="GO:0007229">
    <property type="term" value="P:integrin-mediated signaling pathway"/>
    <property type="evidence" value="ECO:0007669"/>
    <property type="project" value="UniProtKB-KW"/>
</dbReference>
<keyword evidence="1" id="KW-0472">Membrane</keyword>
<dbReference type="EMBL" id="BK032614">
    <property type="protein sequence ID" value="DAF51356.1"/>
    <property type="molecule type" value="Genomic_DNA"/>
</dbReference>
<accession>A0A8S5SJW6</accession>
<keyword evidence="1" id="KW-1133">Transmembrane helix</keyword>
<proteinExistence type="predicted"/>
<keyword evidence="1 2" id="KW-0812">Transmembrane</keyword>
<evidence type="ECO:0000313" key="2">
    <source>
        <dbReference type="EMBL" id="DAF51356.1"/>
    </source>
</evidence>
<evidence type="ECO:0000256" key="1">
    <source>
        <dbReference type="SAM" id="Phobius"/>
    </source>
</evidence>
<sequence>MNQRCTNTPLIWCTFTSFLVPIVYHLSLIYLCAKVGFMKKLIIEITIESNF</sequence>
<feature type="transmembrane region" description="Helical" evidence="1">
    <location>
        <begin position="12"/>
        <end position="33"/>
    </location>
</feature>
<keyword evidence="2" id="KW-0401">Integrin</keyword>
<protein>
    <submittedName>
        <fullName evidence="2">Integrin alpha-1 Alpha1, Transmembrane Region, Detergent</fullName>
    </submittedName>
</protein>